<protein>
    <submittedName>
        <fullName evidence="1">Uncharacterized protein</fullName>
    </submittedName>
</protein>
<sequence length="32" mass="3676">QVHKECESIIDELCLKSTKPTEDLTSRVENTE</sequence>
<dbReference type="EMBL" id="CAJNOL010011827">
    <property type="protein sequence ID" value="CAF1657183.1"/>
    <property type="molecule type" value="Genomic_DNA"/>
</dbReference>
<dbReference type="EMBL" id="CAJNOH010010014">
    <property type="protein sequence ID" value="CAF1506975.1"/>
    <property type="molecule type" value="Genomic_DNA"/>
</dbReference>
<accession>A0A815TM03</accession>
<dbReference type="Proteomes" id="UP000663870">
    <property type="component" value="Unassembled WGS sequence"/>
</dbReference>
<dbReference type="AlphaFoldDB" id="A0A815TM03"/>
<evidence type="ECO:0000313" key="1">
    <source>
        <dbReference type="EMBL" id="CAF1506975.1"/>
    </source>
</evidence>
<feature type="non-terminal residue" evidence="1">
    <location>
        <position position="1"/>
    </location>
</feature>
<evidence type="ECO:0000313" key="4">
    <source>
        <dbReference type="Proteomes" id="UP000663870"/>
    </source>
</evidence>
<gene>
    <name evidence="2" type="ORF">JXQ802_LOCUS55481</name>
    <name evidence="1" type="ORF">PYM288_LOCUS38947</name>
</gene>
<organism evidence="1 3">
    <name type="scientific">Rotaria sordida</name>
    <dbReference type="NCBI Taxonomy" id="392033"/>
    <lineage>
        <taxon>Eukaryota</taxon>
        <taxon>Metazoa</taxon>
        <taxon>Spiralia</taxon>
        <taxon>Gnathifera</taxon>
        <taxon>Rotifera</taxon>
        <taxon>Eurotatoria</taxon>
        <taxon>Bdelloidea</taxon>
        <taxon>Philodinida</taxon>
        <taxon>Philodinidae</taxon>
        <taxon>Rotaria</taxon>
    </lineage>
</organism>
<evidence type="ECO:0000313" key="2">
    <source>
        <dbReference type="EMBL" id="CAF1657183.1"/>
    </source>
</evidence>
<evidence type="ECO:0000313" key="3">
    <source>
        <dbReference type="Proteomes" id="UP000663854"/>
    </source>
</evidence>
<proteinExistence type="predicted"/>
<dbReference type="Proteomes" id="UP000663854">
    <property type="component" value="Unassembled WGS sequence"/>
</dbReference>
<keyword evidence="4" id="KW-1185">Reference proteome</keyword>
<name>A0A815TM03_9BILA</name>
<reference evidence="1" key="1">
    <citation type="submission" date="2021-02" db="EMBL/GenBank/DDBJ databases">
        <authorList>
            <person name="Nowell W R."/>
        </authorList>
    </citation>
    <scope>NUCLEOTIDE SEQUENCE</scope>
</reference>
<comment type="caution">
    <text evidence="1">The sequence shown here is derived from an EMBL/GenBank/DDBJ whole genome shotgun (WGS) entry which is preliminary data.</text>
</comment>